<feature type="transmembrane region" description="Helical" evidence="5">
    <location>
        <begin position="46"/>
        <end position="69"/>
    </location>
</feature>
<dbReference type="GO" id="GO:0016020">
    <property type="term" value="C:membrane"/>
    <property type="evidence" value="ECO:0007669"/>
    <property type="project" value="UniProtKB-SubCell"/>
</dbReference>
<protein>
    <submittedName>
        <fullName evidence="6">Uncharacterized protein</fullName>
    </submittedName>
</protein>
<comment type="subcellular location">
    <subcellularLocation>
        <location evidence="1">Membrane</location>
        <topology evidence="1">Multi-pass membrane protein</topology>
    </subcellularLocation>
</comment>
<feature type="transmembrane region" description="Helical" evidence="5">
    <location>
        <begin position="247"/>
        <end position="266"/>
    </location>
</feature>
<dbReference type="AlphaFoldDB" id="A0A6C0L2I0"/>
<accession>A0A6C0L2I0</accession>
<dbReference type="PANTHER" id="PTHR10361">
    <property type="entry name" value="SODIUM-BILE ACID COTRANSPORTER"/>
    <property type="match status" value="1"/>
</dbReference>
<dbReference type="InterPro" id="IPR038770">
    <property type="entry name" value="Na+/solute_symporter_sf"/>
</dbReference>
<dbReference type="InterPro" id="IPR004710">
    <property type="entry name" value="Bilac:Na_transpt"/>
</dbReference>
<evidence type="ECO:0000256" key="1">
    <source>
        <dbReference type="ARBA" id="ARBA00004141"/>
    </source>
</evidence>
<feature type="transmembrane region" description="Helical" evidence="5">
    <location>
        <begin position="114"/>
        <end position="136"/>
    </location>
</feature>
<evidence type="ECO:0000256" key="5">
    <source>
        <dbReference type="SAM" id="Phobius"/>
    </source>
</evidence>
<sequence>MGTTIKYEEIDIKHPKLFLNVFCHQYIVDPIIALLITISFKPRISQVYGMFVVAVTPATGTASVTTYTVNGDVSLAIALSMASLVQSIIFTPLIFTALVKLYNLITNTVGNNNIILPFERMLGLMCYVLLLVGIGYKVRQKFDKQKVDKMGLYFQRTAIFLMTIALISYLASLSYIESMTSSNPYTFYGAMLLKIFGQLSLAYIPICNIEEKKKDAIVLVSTRRSPGLALAIAALSFENTEYYGEVIAWVMVYGLIRDITTMPYLMGLRKNRLGYYCYKKKTNGESYSKTGVNACEIELESN</sequence>
<keyword evidence="2 5" id="KW-0812">Transmembrane</keyword>
<keyword evidence="3 5" id="KW-1133">Transmembrane helix</keyword>
<evidence type="ECO:0000256" key="4">
    <source>
        <dbReference type="ARBA" id="ARBA00023136"/>
    </source>
</evidence>
<dbReference type="EMBL" id="MN741019">
    <property type="protein sequence ID" value="QHU22934.1"/>
    <property type="molecule type" value="Genomic_DNA"/>
</dbReference>
<evidence type="ECO:0000256" key="3">
    <source>
        <dbReference type="ARBA" id="ARBA00022989"/>
    </source>
</evidence>
<feature type="transmembrane region" description="Helical" evidence="5">
    <location>
        <begin position="21"/>
        <end position="40"/>
    </location>
</feature>
<dbReference type="Gene3D" id="1.20.1530.20">
    <property type="match status" value="1"/>
</dbReference>
<feature type="transmembrane region" description="Helical" evidence="5">
    <location>
        <begin position="157"/>
        <end position="175"/>
    </location>
</feature>
<organism evidence="6">
    <name type="scientific">viral metagenome</name>
    <dbReference type="NCBI Taxonomy" id="1070528"/>
    <lineage>
        <taxon>unclassified sequences</taxon>
        <taxon>metagenomes</taxon>
        <taxon>organismal metagenomes</taxon>
    </lineage>
</organism>
<dbReference type="PANTHER" id="PTHR10361:SF28">
    <property type="entry name" value="P3 PROTEIN-RELATED"/>
    <property type="match status" value="1"/>
</dbReference>
<reference evidence="6" key="1">
    <citation type="journal article" date="2020" name="Nature">
        <title>Giant virus diversity and host interactions through global metagenomics.</title>
        <authorList>
            <person name="Schulz F."/>
            <person name="Roux S."/>
            <person name="Paez-Espino D."/>
            <person name="Jungbluth S."/>
            <person name="Walsh D.A."/>
            <person name="Denef V.J."/>
            <person name="McMahon K.D."/>
            <person name="Konstantinidis K.T."/>
            <person name="Eloe-Fadrosh E.A."/>
            <person name="Kyrpides N.C."/>
            <person name="Woyke T."/>
        </authorList>
    </citation>
    <scope>NUCLEOTIDE SEQUENCE</scope>
    <source>
        <strain evidence="6">GVMAG-S-ERX555907-63</strain>
    </source>
</reference>
<evidence type="ECO:0000313" key="6">
    <source>
        <dbReference type="EMBL" id="QHU22934.1"/>
    </source>
</evidence>
<evidence type="ECO:0000256" key="2">
    <source>
        <dbReference type="ARBA" id="ARBA00022692"/>
    </source>
</evidence>
<feature type="transmembrane region" description="Helical" evidence="5">
    <location>
        <begin position="76"/>
        <end position="102"/>
    </location>
</feature>
<proteinExistence type="predicted"/>
<dbReference type="Pfam" id="PF01758">
    <property type="entry name" value="SBF"/>
    <property type="match status" value="1"/>
</dbReference>
<keyword evidence="4 5" id="KW-0472">Membrane</keyword>
<name>A0A6C0L2I0_9ZZZZ</name>
<dbReference type="InterPro" id="IPR002657">
    <property type="entry name" value="BilAc:Na_symport/Acr3"/>
</dbReference>